<gene>
    <name evidence="2" type="ORF">AAY24_02195</name>
</gene>
<protein>
    <submittedName>
        <fullName evidence="2">Membrane protein</fullName>
    </submittedName>
</protein>
<dbReference type="Proteomes" id="UP000034410">
    <property type="component" value="Chromosome"/>
</dbReference>
<keyword evidence="1" id="KW-0472">Membrane</keyword>
<evidence type="ECO:0000256" key="1">
    <source>
        <dbReference type="SAM" id="Phobius"/>
    </source>
</evidence>
<organism evidence="2 3">
    <name type="scientific">Sedimenticola thiotaurini</name>
    <dbReference type="NCBI Taxonomy" id="1543721"/>
    <lineage>
        <taxon>Bacteria</taxon>
        <taxon>Pseudomonadati</taxon>
        <taxon>Pseudomonadota</taxon>
        <taxon>Gammaproteobacteria</taxon>
        <taxon>Chromatiales</taxon>
        <taxon>Sedimenticolaceae</taxon>
        <taxon>Sedimenticola</taxon>
    </lineage>
</organism>
<feature type="transmembrane region" description="Helical" evidence="1">
    <location>
        <begin position="88"/>
        <end position="107"/>
    </location>
</feature>
<dbReference type="AlphaFoldDB" id="A0A0F7JXL3"/>
<feature type="transmembrane region" description="Helical" evidence="1">
    <location>
        <begin position="164"/>
        <end position="192"/>
    </location>
</feature>
<dbReference type="EMBL" id="CP011412">
    <property type="protein sequence ID" value="AKH19353.1"/>
    <property type="molecule type" value="Genomic_DNA"/>
</dbReference>
<feature type="transmembrane region" description="Helical" evidence="1">
    <location>
        <begin position="119"/>
        <end position="144"/>
    </location>
</feature>
<reference evidence="2 3" key="1">
    <citation type="journal article" date="2015" name="Genome Announc.">
        <title>Complete Genome Sequence of Sedimenticola thiotaurini Strain SIP-G1, a Polyphosphate- and Polyhydroxyalkanoate-Accumulating Sulfur-Oxidizing Gammaproteobacterium Isolated from Salt Marsh Sediments.</title>
        <authorList>
            <person name="Flood B.E."/>
            <person name="Jones D.S."/>
            <person name="Bailey J.V."/>
        </authorList>
    </citation>
    <scope>NUCLEOTIDE SEQUENCE [LARGE SCALE GENOMIC DNA]</scope>
    <source>
        <strain evidence="2 3">SIP-G1</strain>
    </source>
</reference>
<dbReference type="KEGG" id="seds:AAY24_02195"/>
<sequence length="321" mass="35751">MKQWFRELLLEIYQVTSTLFKIMIPTLLLVKLLEELGGVEVIAWLLGPVMTLVGLPESMSLVWATTLMTNIYTGMVIFFNQAPLEQLTVAQVTVLGTMMLLAHTLPIEARIAQKAGVRLAVTLFIRLFSAVLLGYILHHLYAWGDWLQEPARMVWQPAETDTGLIAWAVSQLESLGVILVIISLLLTSLKLLRLLGVERLLQWLLQPLLRMMGIGRAATTITIVGFTLGIAFGGGLLIKEARAGHVPYRDVFSAMTLLALCHSMIEDTLLILLLGADMSGIFWMRMIYGFAAVALISRLLAVSSERFHRRYLVHSLEAAKP</sequence>
<feature type="transmembrane region" description="Helical" evidence="1">
    <location>
        <begin position="213"/>
        <end position="238"/>
    </location>
</feature>
<feature type="transmembrane region" description="Helical" evidence="1">
    <location>
        <begin position="62"/>
        <end position="82"/>
    </location>
</feature>
<accession>A0A0F7JXL3</accession>
<proteinExistence type="predicted"/>
<dbReference type="PATRIC" id="fig|1543721.4.peg.464"/>
<feature type="transmembrane region" description="Helical" evidence="1">
    <location>
        <begin position="282"/>
        <end position="301"/>
    </location>
</feature>
<name>A0A0F7JXL3_9GAMM</name>
<dbReference type="OrthoDB" id="9797308at2"/>
<keyword evidence="1" id="KW-1133">Transmembrane helix</keyword>
<dbReference type="RefSeq" id="WP_046858292.1">
    <property type="nucleotide sequence ID" value="NZ_CP011412.1"/>
</dbReference>
<evidence type="ECO:0000313" key="2">
    <source>
        <dbReference type="EMBL" id="AKH19353.1"/>
    </source>
</evidence>
<evidence type="ECO:0000313" key="3">
    <source>
        <dbReference type="Proteomes" id="UP000034410"/>
    </source>
</evidence>
<keyword evidence="1" id="KW-0812">Transmembrane</keyword>
<keyword evidence="3" id="KW-1185">Reference proteome</keyword>